<feature type="domain" description="SusD-like N-terminal" evidence="2">
    <location>
        <begin position="25"/>
        <end position="249"/>
    </location>
</feature>
<protein>
    <submittedName>
        <fullName evidence="3">Starch-binding associating with outer membrane</fullName>
    </submittedName>
</protein>
<dbReference type="SUPFAM" id="SSF48452">
    <property type="entry name" value="TPR-like"/>
    <property type="match status" value="1"/>
</dbReference>
<dbReference type="Gene3D" id="1.25.40.390">
    <property type="match status" value="1"/>
</dbReference>
<evidence type="ECO:0000313" key="4">
    <source>
        <dbReference type="Proteomes" id="UP000183253"/>
    </source>
</evidence>
<dbReference type="RefSeq" id="WP_010261548.1">
    <property type="nucleotide sequence ID" value="NZ_CAEG01000010.1"/>
</dbReference>
<feature type="chain" id="PRO_5010212756" evidence="1">
    <location>
        <begin position="27"/>
        <end position="489"/>
    </location>
</feature>
<sequence>MKTIKQYSQTLLLTLPLLLSACGAYLDVNPKSEVTDKELFATAEGCEDAIYGIYAEIGGDRNGLYGQMLAYKYPDLMTGNFTINQSDDMAYVVQRQWTHDNAIAVAEKIWVSGYKAIGHVNKALSHILPKDDGEFRHTRLYKGELLALRAFLHFEMARIFAVSFASGDAAAKAKAIPYVKSYGIQVTPYSSLDKVFELIIADLTEAEKYLEEDKTLLPVERNNSMGDFTSNRITHFNLYAVKALLARVYWTMNDLEKAEDYAQEVIDSGKFPLKTTAGAWNGLETGTLDMQETVVGLYSTTFTYYYYFDLIRSSTSMGSMKLAEQYTSIYEADQEGNADRRYVAWFDRNNNWCTKHYNVMYASSNDSGSTATYNGNSIPGVSLIRIPEMYYIVAEANLTKDLGKATEYLDYVVTSRDQTAFADREAGKITEENIFNDRRKEFFADGGDFHNMKRLARDLTIPGMGTFAGNDDATYTMPIPASVEDNYRQ</sequence>
<dbReference type="Proteomes" id="UP000183253">
    <property type="component" value="Unassembled WGS sequence"/>
</dbReference>
<keyword evidence="4" id="KW-1185">Reference proteome</keyword>
<dbReference type="Gene3D" id="1.25.40.900">
    <property type="match status" value="1"/>
</dbReference>
<evidence type="ECO:0000313" key="3">
    <source>
        <dbReference type="EMBL" id="SEA40700.1"/>
    </source>
</evidence>
<keyword evidence="1" id="KW-0732">Signal</keyword>
<evidence type="ECO:0000256" key="1">
    <source>
        <dbReference type="SAM" id="SignalP"/>
    </source>
</evidence>
<evidence type="ECO:0000259" key="2">
    <source>
        <dbReference type="Pfam" id="PF14322"/>
    </source>
</evidence>
<dbReference type="OrthoDB" id="727588at2"/>
<dbReference type="InterPro" id="IPR033985">
    <property type="entry name" value="SusD-like_N"/>
</dbReference>
<dbReference type="InterPro" id="IPR011990">
    <property type="entry name" value="TPR-like_helical_dom_sf"/>
</dbReference>
<proteinExistence type="predicted"/>
<dbReference type="EMBL" id="FNRI01000003">
    <property type="protein sequence ID" value="SEA40700.1"/>
    <property type="molecule type" value="Genomic_DNA"/>
</dbReference>
<gene>
    <name evidence="3" type="ORF">SAMN05444145_103159</name>
</gene>
<name>A0A1H4AXV0_9BACT</name>
<dbReference type="AlphaFoldDB" id="A0A1H4AXV0"/>
<dbReference type="STRING" id="1033731.SAMN05444145_103159"/>
<organism evidence="3 4">
    <name type="scientific">Alistipes timonensis JC136</name>
    <dbReference type="NCBI Taxonomy" id="1033731"/>
    <lineage>
        <taxon>Bacteria</taxon>
        <taxon>Pseudomonadati</taxon>
        <taxon>Bacteroidota</taxon>
        <taxon>Bacteroidia</taxon>
        <taxon>Bacteroidales</taxon>
        <taxon>Rikenellaceae</taxon>
        <taxon>Alistipes</taxon>
    </lineage>
</organism>
<dbReference type="Pfam" id="PF14322">
    <property type="entry name" value="SusD-like_3"/>
    <property type="match status" value="1"/>
</dbReference>
<accession>A0A1H4AXV0</accession>
<dbReference type="PROSITE" id="PS51257">
    <property type="entry name" value="PROKAR_LIPOPROTEIN"/>
    <property type="match status" value="1"/>
</dbReference>
<reference evidence="3 4" key="1">
    <citation type="submission" date="2016-10" db="EMBL/GenBank/DDBJ databases">
        <authorList>
            <person name="de Groot N.N."/>
        </authorList>
    </citation>
    <scope>NUCLEOTIDE SEQUENCE [LARGE SCALE GENOMIC DNA]</scope>
    <source>
        <strain evidence="3 4">DSM 25383</strain>
    </source>
</reference>
<feature type="signal peptide" evidence="1">
    <location>
        <begin position="1"/>
        <end position="26"/>
    </location>
</feature>